<sequence length="63" mass="7188">MRQCHQRHPSRSSATQDPCLHGVGHGLEDAYADLLRETLPEDWERLAATLADRLDDIEDMKES</sequence>
<evidence type="ECO:0000313" key="2">
    <source>
        <dbReference type="EMBL" id="GJD78910.1"/>
    </source>
</evidence>
<feature type="region of interest" description="Disordered" evidence="1">
    <location>
        <begin position="1"/>
        <end position="23"/>
    </location>
</feature>
<evidence type="ECO:0000256" key="1">
    <source>
        <dbReference type="SAM" id="MobiDB-lite"/>
    </source>
</evidence>
<dbReference type="EMBL" id="BPQM01000047">
    <property type="protein sequence ID" value="GJD78910.1"/>
    <property type="molecule type" value="Genomic_DNA"/>
</dbReference>
<comment type="caution">
    <text evidence="2">The sequence shown here is derived from an EMBL/GenBank/DDBJ whole genome shotgun (WGS) entry which is preliminary data.</text>
</comment>
<dbReference type="AlphaFoldDB" id="A0AA37HNP1"/>
<name>A0AA37HNP1_9HYPH</name>
<proteinExistence type="predicted"/>
<feature type="compositionally biased region" description="Basic residues" evidence="1">
    <location>
        <begin position="1"/>
        <end position="10"/>
    </location>
</feature>
<reference evidence="2" key="1">
    <citation type="journal article" date="2016" name="Front. Microbiol.">
        <title>Genome Sequence of the Piezophilic, Mesophilic Sulfate-Reducing Bacterium Desulfovibrio indicus J2T.</title>
        <authorList>
            <person name="Cao J."/>
            <person name="Maignien L."/>
            <person name="Shao Z."/>
            <person name="Alain K."/>
            <person name="Jebbar M."/>
        </authorList>
    </citation>
    <scope>NUCLEOTIDE SEQUENCE</scope>
    <source>
        <strain evidence="2">NBRC 103626</strain>
    </source>
</reference>
<evidence type="ECO:0000313" key="3">
    <source>
        <dbReference type="Proteomes" id="UP001055108"/>
    </source>
</evidence>
<dbReference type="Proteomes" id="UP001055108">
    <property type="component" value="Unassembled WGS sequence"/>
</dbReference>
<organism evidence="2 3">
    <name type="scientific">Methylobacterium gregans</name>
    <dbReference type="NCBI Taxonomy" id="374424"/>
    <lineage>
        <taxon>Bacteria</taxon>
        <taxon>Pseudomonadati</taxon>
        <taxon>Pseudomonadota</taxon>
        <taxon>Alphaproteobacteria</taxon>
        <taxon>Hyphomicrobiales</taxon>
        <taxon>Methylobacteriaceae</taxon>
        <taxon>Methylobacterium</taxon>
    </lineage>
</organism>
<accession>A0AA37HNP1</accession>
<gene>
    <name evidence="2" type="ORF">NBEOAGPD_2130</name>
</gene>
<reference evidence="2" key="2">
    <citation type="submission" date="2021-08" db="EMBL/GenBank/DDBJ databases">
        <authorList>
            <person name="Tani A."/>
            <person name="Ola A."/>
            <person name="Ogura Y."/>
            <person name="Katsura K."/>
            <person name="Hayashi T."/>
        </authorList>
    </citation>
    <scope>NUCLEOTIDE SEQUENCE</scope>
    <source>
        <strain evidence="2">NBRC 103626</strain>
    </source>
</reference>
<dbReference type="RefSeq" id="WP_192284118.1">
    <property type="nucleotide sequence ID" value="NZ_BPQM01000047.1"/>
</dbReference>
<keyword evidence="3" id="KW-1185">Reference proteome</keyword>
<protein>
    <submittedName>
        <fullName evidence="2">Uncharacterized protein</fullName>
    </submittedName>
</protein>